<feature type="compositionally biased region" description="Basic and acidic residues" evidence="1">
    <location>
        <begin position="28"/>
        <end position="44"/>
    </location>
</feature>
<feature type="compositionally biased region" description="Basic residues" evidence="1">
    <location>
        <begin position="127"/>
        <end position="148"/>
    </location>
</feature>
<feature type="region of interest" description="Disordered" evidence="1">
    <location>
        <begin position="1"/>
        <end position="154"/>
    </location>
</feature>
<feature type="non-terminal residue" evidence="2">
    <location>
        <position position="154"/>
    </location>
</feature>
<name>A0A6J4HUV6_9ACTN</name>
<gene>
    <name evidence="2" type="ORF">AVDCRST_MAG20-1425</name>
</gene>
<organism evidence="2">
    <name type="scientific">uncultured Acidimicrobiales bacterium</name>
    <dbReference type="NCBI Taxonomy" id="310071"/>
    <lineage>
        <taxon>Bacteria</taxon>
        <taxon>Bacillati</taxon>
        <taxon>Actinomycetota</taxon>
        <taxon>Acidimicrobiia</taxon>
        <taxon>Acidimicrobiales</taxon>
        <taxon>environmental samples</taxon>
    </lineage>
</organism>
<feature type="compositionally biased region" description="Basic and acidic residues" evidence="1">
    <location>
        <begin position="1"/>
        <end position="17"/>
    </location>
</feature>
<feature type="compositionally biased region" description="Basic and acidic residues" evidence="1">
    <location>
        <begin position="79"/>
        <end position="99"/>
    </location>
</feature>
<feature type="compositionally biased region" description="Low complexity" evidence="1">
    <location>
        <begin position="111"/>
        <end position="124"/>
    </location>
</feature>
<protein>
    <submittedName>
        <fullName evidence="2">Uncharacterized protein</fullName>
    </submittedName>
</protein>
<accession>A0A6J4HUV6</accession>
<reference evidence="2" key="1">
    <citation type="submission" date="2020-02" db="EMBL/GenBank/DDBJ databases">
        <authorList>
            <person name="Meier V. D."/>
        </authorList>
    </citation>
    <scope>NUCLEOTIDE SEQUENCE</scope>
    <source>
        <strain evidence="2">AVDCRST_MAG20</strain>
    </source>
</reference>
<evidence type="ECO:0000256" key="1">
    <source>
        <dbReference type="SAM" id="MobiDB-lite"/>
    </source>
</evidence>
<dbReference type="AlphaFoldDB" id="A0A6J4HUV6"/>
<proteinExistence type="predicted"/>
<feature type="non-terminal residue" evidence="2">
    <location>
        <position position="1"/>
    </location>
</feature>
<dbReference type="EMBL" id="CADCSY010000062">
    <property type="protein sequence ID" value="CAA9234603.1"/>
    <property type="molecule type" value="Genomic_DNA"/>
</dbReference>
<evidence type="ECO:0000313" key="2">
    <source>
        <dbReference type="EMBL" id="CAA9234603.1"/>
    </source>
</evidence>
<sequence>DLERPHPRDRPPDEGRPRPRPGGPAPDRLLRLQRTDLHHEDEPGPRLGGRSRPGLPPHPRQQGAVVGAAPGEQGHARALRPDVGPRQRELDHHRREPGQRQRVGRLVAAAPQRPRGQPHPLQQPRRPPLHPRGCGRRQRRRQGLRGRGLRGDPL</sequence>